<feature type="compositionally biased region" description="Low complexity" evidence="1">
    <location>
        <begin position="34"/>
        <end position="43"/>
    </location>
</feature>
<evidence type="ECO:0000313" key="4">
    <source>
        <dbReference type="Proteomes" id="UP000578686"/>
    </source>
</evidence>
<name>A0A7X6CZW1_9ACTN</name>
<keyword evidence="2" id="KW-0472">Membrane</keyword>
<keyword evidence="2" id="KW-0812">Transmembrane</keyword>
<reference evidence="3 4" key="1">
    <citation type="submission" date="2020-03" db="EMBL/GenBank/DDBJ databases">
        <title>Draft genome of Streptomyces sp. ventii, isolated from the Axial Seamount in the Pacific Ocean, and resequencing of the two type strains Streptomyces lonarensis strain NCL 716 and Streptomyces bohaiensis strain 11A07.</title>
        <authorList>
            <person name="Loughran R.M."/>
            <person name="Pfannmuller K.M."/>
            <person name="Wasson B.J."/>
            <person name="Deadmond M.C."/>
            <person name="Paddock B.E."/>
            <person name="Koyack M.J."/>
            <person name="Gallegos D.A."/>
            <person name="Mitchell E.A."/>
            <person name="Ushijima B."/>
            <person name="Saw J.H."/>
            <person name="Mcphail K.L."/>
            <person name="Videau P."/>
        </authorList>
    </citation>
    <scope>NUCLEOTIDE SEQUENCE [LARGE SCALE GENOMIC DNA]</scope>
    <source>
        <strain evidence="3 4">NCL716</strain>
    </source>
</reference>
<evidence type="ECO:0000256" key="1">
    <source>
        <dbReference type="SAM" id="MobiDB-lite"/>
    </source>
</evidence>
<protein>
    <submittedName>
        <fullName evidence="3">Uncharacterized protein</fullName>
    </submittedName>
</protein>
<keyword evidence="2" id="KW-1133">Transmembrane helix</keyword>
<feature type="compositionally biased region" description="Basic and acidic residues" evidence="1">
    <location>
        <begin position="1"/>
        <end position="11"/>
    </location>
</feature>
<keyword evidence="4" id="KW-1185">Reference proteome</keyword>
<comment type="caution">
    <text evidence="3">The sequence shown here is derived from an EMBL/GenBank/DDBJ whole genome shotgun (WGS) entry which is preliminary data.</text>
</comment>
<dbReference type="AlphaFoldDB" id="A0A7X6CZW1"/>
<feature type="region of interest" description="Disordered" evidence="1">
    <location>
        <begin position="1"/>
        <end position="43"/>
    </location>
</feature>
<dbReference type="RefSeq" id="WP_167968913.1">
    <property type="nucleotide sequence ID" value="NZ_BHZG01000005.1"/>
</dbReference>
<evidence type="ECO:0000313" key="3">
    <source>
        <dbReference type="EMBL" id="NJQ05631.1"/>
    </source>
</evidence>
<proteinExistence type="predicted"/>
<sequence>MLRETAPQDRRPRGRRAGTRGRSVGDRRPRRTRPPVVRRPATGRAAIATATAIAIAIAIATAAPGPRGRGLTAVHQDRP</sequence>
<evidence type="ECO:0000256" key="2">
    <source>
        <dbReference type="SAM" id="Phobius"/>
    </source>
</evidence>
<feature type="transmembrane region" description="Helical" evidence="2">
    <location>
        <begin position="41"/>
        <end position="63"/>
    </location>
</feature>
<gene>
    <name evidence="3" type="ORF">HCN56_08615</name>
</gene>
<dbReference type="Proteomes" id="UP000578686">
    <property type="component" value="Unassembled WGS sequence"/>
</dbReference>
<accession>A0A7X6CZW1</accession>
<dbReference type="EMBL" id="JAAVJD010000044">
    <property type="protein sequence ID" value="NJQ05631.1"/>
    <property type="molecule type" value="Genomic_DNA"/>
</dbReference>
<organism evidence="3 4">
    <name type="scientific">Streptomyces lonarensis</name>
    <dbReference type="NCBI Taxonomy" id="700599"/>
    <lineage>
        <taxon>Bacteria</taxon>
        <taxon>Bacillati</taxon>
        <taxon>Actinomycetota</taxon>
        <taxon>Actinomycetes</taxon>
        <taxon>Kitasatosporales</taxon>
        <taxon>Streptomycetaceae</taxon>
        <taxon>Streptomyces</taxon>
    </lineage>
</organism>